<evidence type="ECO:0000256" key="5">
    <source>
        <dbReference type="ARBA" id="ARBA00022729"/>
    </source>
</evidence>
<dbReference type="Pfam" id="PF04756">
    <property type="entry name" value="OST3_OST6"/>
    <property type="match status" value="1"/>
</dbReference>
<dbReference type="GO" id="GO:0016740">
    <property type="term" value="F:transferase activity"/>
    <property type="evidence" value="ECO:0007669"/>
    <property type="project" value="UniProtKB-KW"/>
</dbReference>
<keyword evidence="8 9" id="KW-0472">Membrane</keyword>
<proteinExistence type="inferred from homology"/>
<sequence>MARGSLRAMAPVLLFALLTLVAGVEGKKKPKDAKLAELEKLRSLSWESVDGIIYLDKAADLTELIEGTSRPYSVVVSVRLVDKMLQNEGVKTQKHATAIVESMRAAVKRYRSSRPRDQEELFFVSLEYNQDTQRLFEKLEVQSFPTTLVVGRSQRVVAHDPTFRIPREARFTQSGKKDLYDFLEDFLSLGVFDAKDEKVSVSVFNIVFGYAVIILAARALWFFSQKGLLVPLMAIGSIVVFWVSTSGLIKCIIHNLPMVVGDRNGNPQVFIADSRQQTITEGIVMSSCYLVIAACISSFTYVGKTFVDSAFKSFFLWAVFVVGTMTYAFVIDTFKWKTHMSTMIYGFNL</sequence>
<organism evidence="11">
    <name type="scientific">Chloropicon roscoffensis</name>
    <dbReference type="NCBI Taxonomy" id="1461544"/>
    <lineage>
        <taxon>Eukaryota</taxon>
        <taxon>Viridiplantae</taxon>
        <taxon>Chlorophyta</taxon>
        <taxon>Chloropicophyceae</taxon>
        <taxon>Chloropicales</taxon>
        <taxon>Chloropicaceae</taxon>
        <taxon>Chloropicon</taxon>
    </lineage>
</organism>
<dbReference type="EMBL" id="CP151504">
    <property type="protein sequence ID" value="WZN61208.1"/>
    <property type="molecule type" value="Genomic_DNA"/>
</dbReference>
<evidence type="ECO:0000313" key="11">
    <source>
        <dbReference type="EMBL" id="CAE0191027.1"/>
    </source>
</evidence>
<dbReference type="AlphaFoldDB" id="A0A7S3CBL9"/>
<keyword evidence="12" id="KW-0808">Transferase</keyword>
<dbReference type="PANTHER" id="PTHR12692:SF0">
    <property type="entry name" value="GH11935P"/>
    <property type="match status" value="1"/>
</dbReference>
<evidence type="ECO:0000256" key="1">
    <source>
        <dbReference type="ARBA" id="ARBA00002791"/>
    </source>
</evidence>
<keyword evidence="13" id="KW-1185">Reference proteome</keyword>
<evidence type="ECO:0000313" key="13">
    <source>
        <dbReference type="Proteomes" id="UP001472866"/>
    </source>
</evidence>
<evidence type="ECO:0000256" key="10">
    <source>
        <dbReference type="SAM" id="SignalP"/>
    </source>
</evidence>
<comment type="function">
    <text evidence="1">Subunit of the oligosaccharyl transferase (OST) complex that catalyzes the initial transfer of a defined glycan (Glc(3)Man(9)GlcNAc(2) in eukaryotes) from the lipid carrier dolichol-pyrophosphate to an asparagine residue within an Asn-X-Ser/Thr consensus motif in nascent polypeptide chains, the first step in protein N-glycosylation. N-glycosylation occurs cotranslationally and the complex associates with the Sec61 complex at the channel-forming translocon complex that mediates protein translocation across the endoplasmic reticulum (ER). All subunits are required for a maximal enzyme activity.</text>
</comment>
<keyword evidence="5 10" id="KW-0732">Signal</keyword>
<evidence type="ECO:0000256" key="2">
    <source>
        <dbReference type="ARBA" id="ARBA00004477"/>
    </source>
</evidence>
<evidence type="ECO:0000313" key="12">
    <source>
        <dbReference type="EMBL" id="WZN61208.1"/>
    </source>
</evidence>
<feature type="transmembrane region" description="Helical" evidence="9">
    <location>
        <begin position="283"/>
        <end position="302"/>
    </location>
</feature>
<evidence type="ECO:0000256" key="9">
    <source>
        <dbReference type="SAM" id="Phobius"/>
    </source>
</evidence>
<name>A0A7S3CBL9_9CHLO</name>
<evidence type="ECO:0000256" key="3">
    <source>
        <dbReference type="ARBA" id="ARBA00009561"/>
    </source>
</evidence>
<feature type="transmembrane region" description="Helical" evidence="9">
    <location>
        <begin position="314"/>
        <end position="331"/>
    </location>
</feature>
<feature type="transmembrane region" description="Helical" evidence="9">
    <location>
        <begin position="203"/>
        <end position="221"/>
    </location>
</feature>
<accession>A0A7S3CBL9</accession>
<reference evidence="12 13" key="2">
    <citation type="submission" date="2024-03" db="EMBL/GenBank/DDBJ databases">
        <title>Complete genome sequence of the green alga Chloropicon roscoffensis RCC1871.</title>
        <authorList>
            <person name="Lemieux C."/>
            <person name="Pombert J.-F."/>
            <person name="Otis C."/>
            <person name="Turmel M."/>
        </authorList>
    </citation>
    <scope>NUCLEOTIDE SEQUENCE [LARGE SCALE GENOMIC DNA]</scope>
    <source>
        <strain evidence="12 13">RCC1871</strain>
    </source>
</reference>
<keyword evidence="4 9" id="KW-0812">Transmembrane</keyword>
<keyword evidence="7 9" id="KW-1133">Transmembrane helix</keyword>
<dbReference type="EMBL" id="HBHZ01005339">
    <property type="protein sequence ID" value="CAE0191027.1"/>
    <property type="molecule type" value="Transcribed_RNA"/>
</dbReference>
<dbReference type="GO" id="GO:0018279">
    <property type="term" value="P:protein N-linked glycosylation via asparagine"/>
    <property type="evidence" value="ECO:0007669"/>
    <property type="project" value="TreeGrafter"/>
</dbReference>
<protein>
    <submittedName>
        <fullName evidence="12">Subunit OST3/OST6 of oligosaccharyl transferase complex</fullName>
    </submittedName>
</protein>
<dbReference type="Proteomes" id="UP001472866">
    <property type="component" value="Chromosome 04"/>
</dbReference>
<evidence type="ECO:0000256" key="7">
    <source>
        <dbReference type="ARBA" id="ARBA00022989"/>
    </source>
</evidence>
<evidence type="ECO:0000256" key="4">
    <source>
        <dbReference type="ARBA" id="ARBA00022692"/>
    </source>
</evidence>
<evidence type="ECO:0000256" key="6">
    <source>
        <dbReference type="ARBA" id="ARBA00022824"/>
    </source>
</evidence>
<dbReference type="Gene3D" id="3.40.30.10">
    <property type="entry name" value="Glutaredoxin"/>
    <property type="match status" value="1"/>
</dbReference>
<feature type="chain" id="PRO_5044661286" evidence="10">
    <location>
        <begin position="27"/>
        <end position="349"/>
    </location>
</feature>
<dbReference type="GO" id="GO:0008250">
    <property type="term" value="C:oligosaccharyltransferase complex"/>
    <property type="evidence" value="ECO:0007669"/>
    <property type="project" value="TreeGrafter"/>
</dbReference>
<keyword evidence="6" id="KW-0256">Endoplasmic reticulum</keyword>
<gene>
    <name evidence="11" type="ORF">CROS1456_LOCUS4117</name>
    <name evidence="12" type="ORF">HKI87_04g27420</name>
</gene>
<dbReference type="PANTHER" id="PTHR12692">
    <property type="entry name" value="DOLICHYL-DIPHOSPHOOLIGOSACCHARIDE--PROTEIN GLYCOSYLTRANSFERASE-RELATED"/>
    <property type="match status" value="1"/>
</dbReference>
<feature type="transmembrane region" description="Helical" evidence="9">
    <location>
        <begin position="228"/>
        <end position="249"/>
    </location>
</feature>
<comment type="similarity">
    <text evidence="3">Belongs to the OST3/OST6 family.</text>
</comment>
<evidence type="ECO:0000256" key="8">
    <source>
        <dbReference type="ARBA" id="ARBA00023136"/>
    </source>
</evidence>
<dbReference type="InterPro" id="IPR021149">
    <property type="entry name" value="OligosaccharylTrfase_OST3/OST6"/>
</dbReference>
<reference evidence="11" key="1">
    <citation type="submission" date="2021-01" db="EMBL/GenBank/DDBJ databases">
        <authorList>
            <person name="Corre E."/>
            <person name="Pelletier E."/>
            <person name="Niang G."/>
            <person name="Scheremetjew M."/>
            <person name="Finn R."/>
            <person name="Kale V."/>
            <person name="Holt S."/>
            <person name="Cochrane G."/>
            <person name="Meng A."/>
            <person name="Brown T."/>
            <person name="Cohen L."/>
        </authorList>
    </citation>
    <scope>NUCLEOTIDE SEQUENCE</scope>
    <source>
        <strain evidence="11">RCC1871</strain>
    </source>
</reference>
<feature type="signal peptide" evidence="10">
    <location>
        <begin position="1"/>
        <end position="26"/>
    </location>
</feature>
<comment type="subcellular location">
    <subcellularLocation>
        <location evidence="2">Endoplasmic reticulum membrane</location>
        <topology evidence="2">Multi-pass membrane protein</topology>
    </subcellularLocation>
</comment>